<evidence type="ECO:0000256" key="6">
    <source>
        <dbReference type="SAM" id="Phobius"/>
    </source>
</evidence>
<keyword evidence="3 6" id="KW-0812">Transmembrane</keyword>
<dbReference type="InterPro" id="IPR036259">
    <property type="entry name" value="MFS_trans_sf"/>
</dbReference>
<dbReference type="PANTHER" id="PTHR23505">
    <property type="entry name" value="SPINSTER"/>
    <property type="match status" value="1"/>
</dbReference>
<dbReference type="InterPro" id="IPR020846">
    <property type="entry name" value="MFS_dom"/>
</dbReference>
<dbReference type="KEGG" id="abat:CFX1CAM_1985"/>
<evidence type="ECO:0000256" key="5">
    <source>
        <dbReference type="ARBA" id="ARBA00023136"/>
    </source>
</evidence>
<feature type="domain" description="Major facilitator superfamily (MFS) profile" evidence="7">
    <location>
        <begin position="20"/>
        <end position="428"/>
    </location>
</feature>
<feature type="transmembrane region" description="Helical" evidence="6">
    <location>
        <begin position="302"/>
        <end position="322"/>
    </location>
</feature>
<evidence type="ECO:0000256" key="4">
    <source>
        <dbReference type="ARBA" id="ARBA00022989"/>
    </source>
</evidence>
<keyword evidence="9" id="KW-1185">Reference proteome</keyword>
<evidence type="ECO:0000259" key="7">
    <source>
        <dbReference type="PROSITE" id="PS50850"/>
    </source>
</evidence>
<feature type="transmembrane region" description="Helical" evidence="6">
    <location>
        <begin position="401"/>
        <end position="422"/>
    </location>
</feature>
<evidence type="ECO:0000313" key="9">
    <source>
        <dbReference type="Proteomes" id="UP000195514"/>
    </source>
</evidence>
<dbReference type="GO" id="GO:0005886">
    <property type="term" value="C:plasma membrane"/>
    <property type="evidence" value="ECO:0007669"/>
    <property type="project" value="UniProtKB-SubCell"/>
</dbReference>
<dbReference type="RefSeq" id="WP_087862843.1">
    <property type="nucleotide sequence ID" value="NZ_LT859958.1"/>
</dbReference>
<dbReference type="GO" id="GO:0022857">
    <property type="term" value="F:transmembrane transporter activity"/>
    <property type="evidence" value="ECO:0007669"/>
    <property type="project" value="InterPro"/>
</dbReference>
<dbReference type="Pfam" id="PF07690">
    <property type="entry name" value="MFS_1"/>
    <property type="match status" value="1"/>
</dbReference>
<dbReference type="Proteomes" id="UP000195514">
    <property type="component" value="Chromosome I"/>
</dbReference>
<dbReference type="Gene3D" id="1.20.1250.20">
    <property type="entry name" value="MFS general substrate transporter like domains"/>
    <property type="match status" value="1"/>
</dbReference>
<dbReference type="EMBL" id="LT859958">
    <property type="protein sequence ID" value="SMX55050.1"/>
    <property type="molecule type" value="Genomic_DNA"/>
</dbReference>
<gene>
    <name evidence="8" type="ORF">CFX1CAM_1985</name>
</gene>
<dbReference type="InterPro" id="IPR011701">
    <property type="entry name" value="MFS"/>
</dbReference>
<evidence type="ECO:0000313" key="8">
    <source>
        <dbReference type="EMBL" id="SMX55050.1"/>
    </source>
</evidence>
<keyword evidence="5 6" id="KW-0472">Membrane</keyword>
<feature type="transmembrane region" description="Helical" evidence="6">
    <location>
        <begin position="233"/>
        <end position="258"/>
    </location>
</feature>
<accession>A0A1Y6KAK1</accession>
<feature type="transmembrane region" description="Helical" evidence="6">
    <location>
        <begin position="56"/>
        <end position="78"/>
    </location>
</feature>
<feature type="transmembrane region" description="Helical" evidence="6">
    <location>
        <begin position="270"/>
        <end position="290"/>
    </location>
</feature>
<dbReference type="PROSITE" id="PS50850">
    <property type="entry name" value="MFS"/>
    <property type="match status" value="1"/>
</dbReference>
<name>A0A1Y6KAK1_9CHLR</name>
<dbReference type="PANTHER" id="PTHR23505:SF52">
    <property type="entry name" value="MAJOR FACILITATOR SUPERFAMILY PROTEIN"/>
    <property type="match status" value="1"/>
</dbReference>
<feature type="transmembrane region" description="Helical" evidence="6">
    <location>
        <begin position="144"/>
        <end position="167"/>
    </location>
</feature>
<feature type="transmembrane region" description="Helical" evidence="6">
    <location>
        <begin position="21"/>
        <end position="44"/>
    </location>
</feature>
<evidence type="ECO:0000256" key="1">
    <source>
        <dbReference type="ARBA" id="ARBA00004651"/>
    </source>
</evidence>
<dbReference type="SUPFAM" id="SSF103473">
    <property type="entry name" value="MFS general substrate transporter"/>
    <property type="match status" value="1"/>
</dbReference>
<dbReference type="InterPro" id="IPR044770">
    <property type="entry name" value="MFS_spinster-like"/>
</dbReference>
<protein>
    <recommendedName>
        <fullName evidence="7">Major facilitator superfamily (MFS) profile domain-containing protein</fullName>
    </recommendedName>
</protein>
<organism evidence="8 9">
    <name type="scientific">Candidatus Brevifilum fermentans</name>
    <dbReference type="NCBI Taxonomy" id="1986204"/>
    <lineage>
        <taxon>Bacteria</taxon>
        <taxon>Bacillati</taxon>
        <taxon>Chloroflexota</taxon>
        <taxon>Anaerolineae</taxon>
        <taxon>Anaerolineales</taxon>
        <taxon>Anaerolineaceae</taxon>
        <taxon>Candidatus Brevifilum</taxon>
    </lineage>
</organism>
<feature type="transmembrane region" description="Helical" evidence="6">
    <location>
        <begin position="85"/>
        <end position="105"/>
    </location>
</feature>
<keyword evidence="4 6" id="KW-1133">Transmembrane helix</keyword>
<dbReference type="AlphaFoldDB" id="A0A1Y6KAK1"/>
<proteinExistence type="predicted"/>
<dbReference type="OrthoDB" id="65739at2"/>
<sequence>MDVKSLSATEVVKPKRRWYTVLALSSAALVDSMESFGYEILWPYMYRSLGVAMSMLAPILSVGKFIGTITTPIWGVLADRYSRKVMLIVMTGIWGLWTGVIGFVQSFWQLMVVRVLASLGLAVLYPVAFSMISDLFTSDNRGKAIGVMTAFGFSGSMISTVVLSTLATTDPEAWRYGFIIMGLSSFITGLMLLFVIEPPRGSMEPELADVVDKETALKFDIKKVPVLLKIPSYWILLVNDITDWIGFSTLTAWAFTWLDLLDLGTGGMPMVMLLIFCGVILGHIGFGWFGDYLDKRYPRLGRITLGQIGQVLSVLSIIGFLYLGAANITYLLITGLLFGLSFSMKSTGARAPLLQNILLPELRASGRSFIEMVSGLVLTGSLTFSGWLLNRVGEDLQLMMLLMVPTTTFAATLVWSLLFRFYPADRMHYKAILMNQRQEILDDKEI</sequence>
<feature type="transmembrane region" description="Helical" evidence="6">
    <location>
        <begin position="111"/>
        <end position="132"/>
    </location>
</feature>
<evidence type="ECO:0000256" key="2">
    <source>
        <dbReference type="ARBA" id="ARBA00022448"/>
    </source>
</evidence>
<feature type="transmembrane region" description="Helical" evidence="6">
    <location>
        <begin position="173"/>
        <end position="196"/>
    </location>
</feature>
<keyword evidence="2" id="KW-0813">Transport</keyword>
<reference evidence="9" key="1">
    <citation type="submission" date="2017-05" db="EMBL/GenBank/DDBJ databases">
        <authorList>
            <person name="Kirkegaard R."/>
            <person name="Mcilroy J S."/>
        </authorList>
    </citation>
    <scope>NUCLEOTIDE SEQUENCE [LARGE SCALE GENOMIC DNA]</scope>
</reference>
<evidence type="ECO:0000256" key="3">
    <source>
        <dbReference type="ARBA" id="ARBA00022692"/>
    </source>
</evidence>
<comment type="subcellular location">
    <subcellularLocation>
        <location evidence="1">Cell membrane</location>
        <topology evidence="1">Multi-pass membrane protein</topology>
    </subcellularLocation>
</comment>